<organism evidence="2 3">
    <name type="scientific">Cephalotrichum gorgonifer</name>
    <dbReference type="NCBI Taxonomy" id="2041049"/>
    <lineage>
        <taxon>Eukaryota</taxon>
        <taxon>Fungi</taxon>
        <taxon>Dikarya</taxon>
        <taxon>Ascomycota</taxon>
        <taxon>Pezizomycotina</taxon>
        <taxon>Sordariomycetes</taxon>
        <taxon>Hypocreomycetidae</taxon>
        <taxon>Microascales</taxon>
        <taxon>Microascaceae</taxon>
        <taxon>Cephalotrichum</taxon>
    </lineage>
</organism>
<feature type="compositionally biased region" description="Basic and acidic residues" evidence="1">
    <location>
        <begin position="28"/>
        <end position="40"/>
    </location>
</feature>
<reference evidence="2" key="1">
    <citation type="submission" date="2018-03" db="EMBL/GenBank/DDBJ databases">
        <authorList>
            <person name="Guldener U."/>
        </authorList>
    </citation>
    <scope>NUCLEOTIDE SEQUENCE</scope>
</reference>
<comment type="caution">
    <text evidence="2">The sequence shown here is derived from an EMBL/GenBank/DDBJ whole genome shotgun (WGS) entry which is preliminary data.</text>
</comment>
<accession>A0AAE8SZJ8</accession>
<feature type="region of interest" description="Disordered" evidence="1">
    <location>
        <begin position="78"/>
        <end position="148"/>
    </location>
</feature>
<evidence type="ECO:0000313" key="2">
    <source>
        <dbReference type="EMBL" id="SPO06868.1"/>
    </source>
</evidence>
<dbReference type="Proteomes" id="UP001187682">
    <property type="component" value="Unassembled WGS sequence"/>
</dbReference>
<protein>
    <submittedName>
        <fullName evidence="2">Uncharacterized protein</fullName>
    </submittedName>
</protein>
<feature type="compositionally biased region" description="Polar residues" evidence="1">
    <location>
        <begin position="105"/>
        <end position="114"/>
    </location>
</feature>
<keyword evidence="3" id="KW-1185">Reference proteome</keyword>
<name>A0AAE8SZJ8_9PEZI</name>
<evidence type="ECO:0000313" key="3">
    <source>
        <dbReference type="Proteomes" id="UP001187682"/>
    </source>
</evidence>
<proteinExistence type="predicted"/>
<dbReference type="EMBL" id="ONZQ02000017">
    <property type="protein sequence ID" value="SPO06868.1"/>
    <property type="molecule type" value="Genomic_DNA"/>
</dbReference>
<sequence length="148" mass="15800">MSPSRAQLMRSLSGATTRPFTRPIYAERFQRGYATEERPPRGPSGEGGPPGEKKPFPFLPIAVAVSLPAFAWFFMGSSPTPTDRSVLSGEKPTIGSGGPNEEQSRSVPQEQPASKATKPANPKAVAPDSSRLDSEKAEKSNTLTGTRN</sequence>
<evidence type="ECO:0000256" key="1">
    <source>
        <dbReference type="SAM" id="MobiDB-lite"/>
    </source>
</evidence>
<feature type="region of interest" description="Disordered" evidence="1">
    <location>
        <begin position="1"/>
        <end position="57"/>
    </location>
</feature>
<gene>
    <name evidence="2" type="ORF">DNG_09562</name>
</gene>
<feature type="compositionally biased region" description="Basic and acidic residues" evidence="1">
    <location>
        <begin position="130"/>
        <end position="139"/>
    </location>
</feature>
<dbReference type="AlphaFoldDB" id="A0AAE8SZJ8"/>